<keyword evidence="14" id="KW-0547">Nucleotide-binding</keyword>
<keyword evidence="20" id="KW-1185">Reference proteome</keyword>
<dbReference type="InterPro" id="IPR001100">
    <property type="entry name" value="Pyr_nuc-diS_OxRdtase"/>
</dbReference>
<evidence type="ECO:0000256" key="14">
    <source>
        <dbReference type="PIRSR" id="PIRSR000350-3"/>
    </source>
</evidence>
<accession>A0A917ZMI4</accession>
<feature type="domain" description="FAD/NAD(P)-binding" evidence="18">
    <location>
        <begin position="4"/>
        <end position="323"/>
    </location>
</feature>
<evidence type="ECO:0000256" key="10">
    <source>
        <dbReference type="ARBA" id="ARBA00023157"/>
    </source>
</evidence>
<dbReference type="Gene3D" id="3.30.390.30">
    <property type="match status" value="1"/>
</dbReference>
<reference evidence="19 20" key="1">
    <citation type="journal article" date="2014" name="Int. J. Syst. Evol. Microbiol.">
        <title>Complete genome sequence of Corynebacterium casei LMG S-19264T (=DSM 44701T), isolated from a smear-ripened cheese.</title>
        <authorList>
            <consortium name="US DOE Joint Genome Institute (JGI-PGF)"/>
            <person name="Walter F."/>
            <person name="Albersmeier A."/>
            <person name="Kalinowski J."/>
            <person name="Ruckert C."/>
        </authorList>
    </citation>
    <scope>NUCLEOTIDE SEQUENCE [LARGE SCALE GENOMIC DNA]</scope>
    <source>
        <strain evidence="19 20">CGMCC 1.7286</strain>
    </source>
</reference>
<dbReference type="InterPro" id="IPR036188">
    <property type="entry name" value="FAD/NAD-bd_sf"/>
</dbReference>
<dbReference type="SUPFAM" id="SSF55424">
    <property type="entry name" value="FAD/NAD-linked reductases, dimerisation (C-terminal) domain"/>
    <property type="match status" value="1"/>
</dbReference>
<dbReference type="RefSeq" id="WP_188862084.1">
    <property type="nucleotide sequence ID" value="NZ_BMLT01000010.1"/>
</dbReference>
<dbReference type="SUPFAM" id="SSF51905">
    <property type="entry name" value="FAD/NAD(P)-binding domain"/>
    <property type="match status" value="1"/>
</dbReference>
<name>A0A917ZMI4_9GAMM</name>
<dbReference type="GO" id="GO:0004148">
    <property type="term" value="F:dihydrolipoyl dehydrogenase (NADH) activity"/>
    <property type="evidence" value="ECO:0007669"/>
    <property type="project" value="UniProtKB-EC"/>
</dbReference>
<feature type="binding site" evidence="14">
    <location>
        <position position="50"/>
    </location>
    <ligand>
        <name>FAD</name>
        <dbReference type="ChEBI" id="CHEBI:57692"/>
    </ligand>
</feature>
<evidence type="ECO:0000256" key="7">
    <source>
        <dbReference type="ARBA" id="ARBA00022827"/>
    </source>
</evidence>
<evidence type="ECO:0000256" key="15">
    <source>
        <dbReference type="PIRSR" id="PIRSR000350-4"/>
    </source>
</evidence>
<feature type="binding site" evidence="14">
    <location>
        <position position="308"/>
    </location>
    <ligand>
        <name>FAD</name>
        <dbReference type="ChEBI" id="CHEBI:57692"/>
    </ligand>
</feature>
<dbReference type="GO" id="GO:0005737">
    <property type="term" value="C:cytoplasm"/>
    <property type="evidence" value="ECO:0007669"/>
    <property type="project" value="UniProtKB-SubCell"/>
</dbReference>
<protein>
    <recommendedName>
        <fullName evidence="4 16">Dihydrolipoyl dehydrogenase</fullName>
        <ecNumber evidence="3 16">1.8.1.4</ecNumber>
    </recommendedName>
</protein>
<dbReference type="InterPro" id="IPR050151">
    <property type="entry name" value="Class-I_Pyr_Nuc-Dis_Oxidored"/>
</dbReference>
<dbReference type="NCBIfam" id="TIGR01350">
    <property type="entry name" value="lipoamide_DH"/>
    <property type="match status" value="1"/>
</dbReference>
<keyword evidence="8 16" id="KW-0560">Oxidoreductase</keyword>
<dbReference type="PRINTS" id="PR00411">
    <property type="entry name" value="PNDRDTASEI"/>
</dbReference>
<dbReference type="Proteomes" id="UP000599578">
    <property type="component" value="Unassembled WGS sequence"/>
</dbReference>
<comment type="subcellular location">
    <subcellularLocation>
        <location evidence="1">Cytoplasm</location>
    </subcellularLocation>
</comment>
<dbReference type="PANTHER" id="PTHR22912">
    <property type="entry name" value="DISULFIDE OXIDOREDUCTASE"/>
    <property type="match status" value="1"/>
</dbReference>
<feature type="binding site" evidence="14">
    <location>
        <position position="201"/>
    </location>
    <ligand>
        <name>NAD(+)</name>
        <dbReference type="ChEBI" id="CHEBI:57540"/>
    </ligand>
</feature>
<evidence type="ECO:0000256" key="9">
    <source>
        <dbReference type="ARBA" id="ARBA00023027"/>
    </source>
</evidence>
<evidence type="ECO:0000256" key="8">
    <source>
        <dbReference type="ARBA" id="ARBA00023002"/>
    </source>
</evidence>
<dbReference type="InterPro" id="IPR004099">
    <property type="entry name" value="Pyr_nucl-diS_OxRdtase_dimer"/>
</dbReference>
<evidence type="ECO:0000256" key="6">
    <source>
        <dbReference type="ARBA" id="ARBA00022630"/>
    </source>
</evidence>
<sequence length="463" mass="48958">MNTYDLIVVGGGPGGYVAAIRASQLGMKTALVEREHLGGICLNWGCIPTKALLRSAEIIDQIRHADNYGVSVSGLEFDLKKIVSRSRGVAGTLNKGVAHLLKKNKVTVYNGHAQLKGGGKLEVDSDKGKVELASNSIVLATGARARSLPGIEPDGKLVWTYKEAMTPESLPKSLLVMGAGAIGIEFASFYNSLGVEVTVVEALDQVLPVEDAEIAALADKAFRQKGIRILTGARVTELRKGANSVVAVVESAGGREEIEVERLISAVGVVGNTENIGLENTAAEVERSFVLTDEWSQTAEPGLYAIGDVAGAPCLAHKASHEGIICVEKIAGTEGLTPLDKGAVPGCTYSSPQVASVGLTEARAQEQGYKVRVGRFPFKANGKAIALGESEGLVKTVFDDKTGELLGAHMIGPEVTEMIQGYVVARQLETTEHELMHTIFAHPTLSESMHEATLDAYGKALHI</sequence>
<evidence type="ECO:0000256" key="12">
    <source>
        <dbReference type="ARBA" id="ARBA00049187"/>
    </source>
</evidence>
<gene>
    <name evidence="19" type="ORF">GCM10011348_36870</name>
</gene>
<comment type="caution">
    <text evidence="19">The sequence shown here is derived from an EMBL/GenBank/DDBJ whole genome shotgun (WGS) entry which is preliminary data.</text>
</comment>
<feature type="binding site" evidence="14">
    <location>
        <position position="268"/>
    </location>
    <ligand>
        <name>NAD(+)</name>
        <dbReference type="ChEBI" id="CHEBI:57540"/>
    </ligand>
</feature>
<evidence type="ECO:0000259" key="17">
    <source>
        <dbReference type="Pfam" id="PF02852"/>
    </source>
</evidence>
<feature type="domain" description="Pyridine nucleotide-disulphide oxidoreductase dimerisation" evidence="17">
    <location>
        <begin position="344"/>
        <end position="452"/>
    </location>
</feature>
<dbReference type="InterPro" id="IPR016156">
    <property type="entry name" value="FAD/NAD-linked_Rdtase_dimer_sf"/>
</dbReference>
<dbReference type="AlphaFoldDB" id="A0A917ZMI4"/>
<evidence type="ECO:0000256" key="11">
    <source>
        <dbReference type="ARBA" id="ARBA00023284"/>
    </source>
</evidence>
<evidence type="ECO:0000256" key="2">
    <source>
        <dbReference type="ARBA" id="ARBA00007532"/>
    </source>
</evidence>
<evidence type="ECO:0000259" key="18">
    <source>
        <dbReference type="Pfam" id="PF07992"/>
    </source>
</evidence>
<feature type="binding site" evidence="14">
    <location>
        <begin position="178"/>
        <end position="185"/>
    </location>
    <ligand>
        <name>NAD(+)</name>
        <dbReference type="ChEBI" id="CHEBI:57540"/>
    </ligand>
</feature>
<feature type="disulfide bond" description="Redox-active" evidence="15">
    <location>
        <begin position="41"/>
        <end position="46"/>
    </location>
</feature>
<dbReference type="EC" id="1.8.1.4" evidence="3 16"/>
<dbReference type="PRINTS" id="PR00368">
    <property type="entry name" value="FADPNR"/>
</dbReference>
<organism evidence="19 20">
    <name type="scientific">Marinobacterium nitratireducens</name>
    <dbReference type="NCBI Taxonomy" id="518897"/>
    <lineage>
        <taxon>Bacteria</taxon>
        <taxon>Pseudomonadati</taxon>
        <taxon>Pseudomonadota</taxon>
        <taxon>Gammaproteobacteria</taxon>
        <taxon>Oceanospirillales</taxon>
        <taxon>Oceanospirillaceae</taxon>
        <taxon>Marinobacterium</taxon>
    </lineage>
</organism>
<evidence type="ECO:0000256" key="13">
    <source>
        <dbReference type="PIRSR" id="PIRSR000350-2"/>
    </source>
</evidence>
<dbReference type="EMBL" id="BMLT01000010">
    <property type="protein sequence ID" value="GGO86308.1"/>
    <property type="molecule type" value="Genomic_DNA"/>
</dbReference>
<dbReference type="PROSITE" id="PS00076">
    <property type="entry name" value="PYRIDINE_REDOX_1"/>
    <property type="match status" value="1"/>
</dbReference>
<dbReference type="GO" id="GO:0006103">
    <property type="term" value="P:2-oxoglutarate metabolic process"/>
    <property type="evidence" value="ECO:0007669"/>
    <property type="project" value="TreeGrafter"/>
</dbReference>
<feature type="active site" description="Proton acceptor" evidence="13">
    <location>
        <position position="442"/>
    </location>
</feature>
<dbReference type="PIRSF" id="PIRSF000350">
    <property type="entry name" value="Mercury_reductase_MerA"/>
    <property type="match status" value="1"/>
</dbReference>
<evidence type="ECO:0000256" key="4">
    <source>
        <dbReference type="ARBA" id="ARBA00016961"/>
    </source>
</evidence>
<dbReference type="Pfam" id="PF02852">
    <property type="entry name" value="Pyr_redox_dim"/>
    <property type="match status" value="1"/>
</dbReference>
<dbReference type="GO" id="GO:0050660">
    <property type="term" value="F:flavin adenine dinucleotide binding"/>
    <property type="evidence" value="ECO:0007669"/>
    <property type="project" value="InterPro"/>
</dbReference>
<comment type="cofactor">
    <cofactor evidence="14 16">
        <name>FAD</name>
        <dbReference type="ChEBI" id="CHEBI:57692"/>
    </cofactor>
    <text evidence="14 16">Binds 1 FAD per subunit.</text>
</comment>
<dbReference type="Pfam" id="PF07992">
    <property type="entry name" value="Pyr_redox_2"/>
    <property type="match status" value="1"/>
</dbReference>
<comment type="catalytic activity">
    <reaction evidence="12 16">
        <text>N(6)-[(R)-dihydrolipoyl]-L-lysyl-[protein] + NAD(+) = N(6)-[(R)-lipoyl]-L-lysyl-[protein] + NADH + H(+)</text>
        <dbReference type="Rhea" id="RHEA:15045"/>
        <dbReference type="Rhea" id="RHEA-COMP:10474"/>
        <dbReference type="Rhea" id="RHEA-COMP:10475"/>
        <dbReference type="ChEBI" id="CHEBI:15378"/>
        <dbReference type="ChEBI" id="CHEBI:57540"/>
        <dbReference type="ChEBI" id="CHEBI:57945"/>
        <dbReference type="ChEBI" id="CHEBI:83099"/>
        <dbReference type="ChEBI" id="CHEBI:83100"/>
        <dbReference type="EC" id="1.8.1.4"/>
    </reaction>
</comment>
<dbReference type="Gene3D" id="3.50.50.60">
    <property type="entry name" value="FAD/NAD(P)-binding domain"/>
    <property type="match status" value="2"/>
</dbReference>
<evidence type="ECO:0000313" key="20">
    <source>
        <dbReference type="Proteomes" id="UP000599578"/>
    </source>
</evidence>
<evidence type="ECO:0000256" key="3">
    <source>
        <dbReference type="ARBA" id="ARBA00012608"/>
    </source>
</evidence>
<evidence type="ECO:0000256" key="16">
    <source>
        <dbReference type="RuleBase" id="RU003692"/>
    </source>
</evidence>
<dbReference type="InterPro" id="IPR012999">
    <property type="entry name" value="Pyr_OxRdtase_I_AS"/>
</dbReference>
<keyword evidence="7 14" id="KW-0274">FAD</keyword>
<dbReference type="InterPro" id="IPR006258">
    <property type="entry name" value="Lipoamide_DH"/>
</dbReference>
<keyword evidence="6 16" id="KW-0285">Flavoprotein</keyword>
<evidence type="ECO:0000256" key="1">
    <source>
        <dbReference type="ARBA" id="ARBA00004496"/>
    </source>
</evidence>
<keyword evidence="10" id="KW-1015">Disulfide bond</keyword>
<evidence type="ECO:0000256" key="5">
    <source>
        <dbReference type="ARBA" id="ARBA00022490"/>
    </source>
</evidence>
<keyword evidence="11 16" id="KW-0676">Redox-active center</keyword>
<keyword evidence="5" id="KW-0963">Cytoplasm</keyword>
<comment type="similarity">
    <text evidence="2 16">Belongs to the class-I pyridine nucleotide-disulfide oxidoreductase family.</text>
</comment>
<dbReference type="InterPro" id="IPR023753">
    <property type="entry name" value="FAD/NAD-binding_dom"/>
</dbReference>
<keyword evidence="9 14" id="KW-0520">NAD</keyword>
<evidence type="ECO:0000313" key="19">
    <source>
        <dbReference type="EMBL" id="GGO86308.1"/>
    </source>
</evidence>
<dbReference type="PANTHER" id="PTHR22912:SF217">
    <property type="entry name" value="DIHYDROLIPOYL DEHYDROGENASE"/>
    <property type="match status" value="1"/>
</dbReference>
<comment type="miscellaneous">
    <text evidence="16">The active site is a redox-active disulfide bond.</text>
</comment>
<proteinExistence type="inferred from homology"/>
<dbReference type="FunFam" id="3.30.390.30:FF:000001">
    <property type="entry name" value="Dihydrolipoyl dehydrogenase"/>
    <property type="match status" value="1"/>
</dbReference>